<dbReference type="InterPro" id="IPR011711">
    <property type="entry name" value="GntR_C"/>
</dbReference>
<keyword evidence="2" id="KW-0238">DNA-binding</keyword>
<dbReference type="Pfam" id="PF07729">
    <property type="entry name" value="FCD"/>
    <property type="match status" value="1"/>
</dbReference>
<dbReference type="PROSITE" id="PS50949">
    <property type="entry name" value="HTH_GNTR"/>
    <property type="match status" value="1"/>
</dbReference>
<dbReference type="InterPro" id="IPR036388">
    <property type="entry name" value="WH-like_DNA-bd_sf"/>
</dbReference>
<evidence type="ECO:0000256" key="1">
    <source>
        <dbReference type="ARBA" id="ARBA00023015"/>
    </source>
</evidence>
<dbReference type="SMART" id="SM00895">
    <property type="entry name" value="FCD"/>
    <property type="match status" value="1"/>
</dbReference>
<dbReference type="SUPFAM" id="SSF46785">
    <property type="entry name" value="Winged helix' DNA-binding domain"/>
    <property type="match status" value="2"/>
</dbReference>
<sequence length="308" mass="35013">MNVAAAVRRTEESSSLRASRLQADLAARILRMLKERGAGPGYHLVELDLCRMFDVSRTPVRGALRLLAEQGAVEARANRGYVLREPVVSAPDSEPVSLEEEADRRLFVEIAKARNAGRLPDQCSQQEIVRILGVKLATVVRVMRQLQELGLVERKPGNGWSFALPINSGRARQESYAFRALIEPAGLVESTFELDRDWMERSRARHLAFRKRKWRDTLAVEFFEINSDFHEQLARCSGNRYILDSVQRQNRLRSFLNIQWVNGVERVVDSIDEHLEILDILDAGDNARACQLLKEHLVYARDVAPTVT</sequence>
<evidence type="ECO:0000259" key="4">
    <source>
        <dbReference type="PROSITE" id="PS50949"/>
    </source>
</evidence>
<evidence type="ECO:0000256" key="3">
    <source>
        <dbReference type="ARBA" id="ARBA00023163"/>
    </source>
</evidence>
<dbReference type="InterPro" id="IPR036390">
    <property type="entry name" value="WH_DNA-bd_sf"/>
</dbReference>
<dbReference type="PANTHER" id="PTHR43537:SF5">
    <property type="entry name" value="UXU OPERON TRANSCRIPTIONAL REGULATOR"/>
    <property type="match status" value="1"/>
</dbReference>
<dbReference type="Gene3D" id="1.10.10.10">
    <property type="entry name" value="Winged helix-like DNA-binding domain superfamily/Winged helix DNA-binding domain"/>
    <property type="match status" value="2"/>
</dbReference>
<dbReference type="AlphaFoldDB" id="A0A9X2HF39"/>
<dbReference type="PANTHER" id="PTHR43537">
    <property type="entry name" value="TRANSCRIPTIONAL REGULATOR, GNTR FAMILY"/>
    <property type="match status" value="1"/>
</dbReference>
<dbReference type="Pfam" id="PF00392">
    <property type="entry name" value="GntR"/>
    <property type="match status" value="1"/>
</dbReference>
<organism evidence="5 6">
    <name type="scientific">Sphingomonas tagetis</name>
    <dbReference type="NCBI Taxonomy" id="2949092"/>
    <lineage>
        <taxon>Bacteria</taxon>
        <taxon>Pseudomonadati</taxon>
        <taxon>Pseudomonadota</taxon>
        <taxon>Alphaproteobacteria</taxon>
        <taxon>Sphingomonadales</taxon>
        <taxon>Sphingomonadaceae</taxon>
        <taxon>Sphingomonas</taxon>
    </lineage>
</organism>
<dbReference type="GO" id="GO:0003677">
    <property type="term" value="F:DNA binding"/>
    <property type="evidence" value="ECO:0007669"/>
    <property type="project" value="UniProtKB-KW"/>
</dbReference>
<keyword evidence="6" id="KW-1185">Reference proteome</keyword>
<accession>A0A9X2HF39</accession>
<dbReference type="Pfam" id="PF12802">
    <property type="entry name" value="MarR_2"/>
    <property type="match status" value="1"/>
</dbReference>
<comment type="caution">
    <text evidence="5">The sequence shown here is derived from an EMBL/GenBank/DDBJ whole genome shotgun (WGS) entry which is preliminary data.</text>
</comment>
<reference evidence="5" key="1">
    <citation type="submission" date="2022-05" db="EMBL/GenBank/DDBJ databases">
        <title>Sphingomonas sp. strain MG17 Genome sequencing and assembly.</title>
        <authorList>
            <person name="Kim I."/>
        </authorList>
    </citation>
    <scope>NUCLEOTIDE SEQUENCE</scope>
    <source>
        <strain evidence="5">MG17</strain>
    </source>
</reference>
<name>A0A9X2HF39_9SPHN</name>
<evidence type="ECO:0000313" key="6">
    <source>
        <dbReference type="Proteomes" id="UP001139451"/>
    </source>
</evidence>
<feature type="domain" description="HTH gntR-type" evidence="4">
    <location>
        <begin position="19"/>
        <end position="86"/>
    </location>
</feature>
<dbReference type="InterPro" id="IPR000835">
    <property type="entry name" value="HTH_MarR-typ"/>
</dbReference>
<keyword evidence="3" id="KW-0804">Transcription</keyword>
<evidence type="ECO:0000313" key="5">
    <source>
        <dbReference type="EMBL" id="MCP3729961.1"/>
    </source>
</evidence>
<gene>
    <name evidence="5" type="ORF">M9978_05920</name>
</gene>
<dbReference type="SMART" id="SM00345">
    <property type="entry name" value="HTH_GNTR"/>
    <property type="match status" value="2"/>
</dbReference>
<dbReference type="Gene3D" id="1.20.120.530">
    <property type="entry name" value="GntR ligand-binding domain-like"/>
    <property type="match status" value="1"/>
</dbReference>
<dbReference type="InterPro" id="IPR008920">
    <property type="entry name" value="TF_FadR/GntR_C"/>
</dbReference>
<dbReference type="RefSeq" id="WP_254292075.1">
    <property type="nucleotide sequence ID" value="NZ_JAMLDX010000003.1"/>
</dbReference>
<dbReference type="InterPro" id="IPR000524">
    <property type="entry name" value="Tscrpt_reg_HTH_GntR"/>
</dbReference>
<proteinExistence type="predicted"/>
<protein>
    <submittedName>
        <fullName evidence="5">GntR family transcriptional regulator</fullName>
    </submittedName>
</protein>
<dbReference type="EMBL" id="JAMLDX010000003">
    <property type="protein sequence ID" value="MCP3729961.1"/>
    <property type="molecule type" value="Genomic_DNA"/>
</dbReference>
<evidence type="ECO:0000256" key="2">
    <source>
        <dbReference type="ARBA" id="ARBA00023125"/>
    </source>
</evidence>
<dbReference type="Proteomes" id="UP001139451">
    <property type="component" value="Unassembled WGS sequence"/>
</dbReference>
<dbReference type="SUPFAM" id="SSF48008">
    <property type="entry name" value="GntR ligand-binding domain-like"/>
    <property type="match status" value="1"/>
</dbReference>
<keyword evidence="1" id="KW-0805">Transcription regulation</keyword>
<dbReference type="GO" id="GO:0003700">
    <property type="term" value="F:DNA-binding transcription factor activity"/>
    <property type="evidence" value="ECO:0007669"/>
    <property type="project" value="InterPro"/>
</dbReference>